<keyword evidence="1" id="KW-1133">Transmembrane helix</keyword>
<sequence>MSSSISEARGRLDDLPLHVSDALPVPRRPTFVVSVEWMVQHAVPLAGVLGAALYGVLRLSYVFFYLQLRATPEEVGYGYVQILAGQLVGALELVLLVTVVFFCSTLLVRSASRLLGSLLHRHRVRSRTTGSPVLVTMALRSAGAALGIVLLGLPVVAWAEGSLAVQGYAVRNVYLIGSIRLPVLAVAAVPAIVTEADTDPNRPGSIGSRGCLLYLGRADGQAVFYDVSTHESLRLPSDSIVISLQNTSELPLGC</sequence>
<dbReference type="Proteomes" id="UP000291144">
    <property type="component" value="Unassembled WGS sequence"/>
</dbReference>
<organism evidence="2 3">
    <name type="scientific">Kribbella pittospori</name>
    <dbReference type="NCBI Taxonomy" id="722689"/>
    <lineage>
        <taxon>Bacteria</taxon>
        <taxon>Bacillati</taxon>
        <taxon>Actinomycetota</taxon>
        <taxon>Actinomycetes</taxon>
        <taxon>Propionibacteriales</taxon>
        <taxon>Kribbellaceae</taxon>
        <taxon>Kribbella</taxon>
    </lineage>
</organism>
<feature type="transmembrane region" description="Helical" evidence="1">
    <location>
        <begin position="86"/>
        <end position="108"/>
    </location>
</feature>
<gene>
    <name evidence="2" type="ORF">E0H73_45475</name>
</gene>
<feature type="transmembrane region" description="Helical" evidence="1">
    <location>
        <begin position="173"/>
        <end position="193"/>
    </location>
</feature>
<dbReference type="OrthoDB" id="3296796at2"/>
<feature type="transmembrane region" description="Helical" evidence="1">
    <location>
        <begin position="129"/>
        <end position="153"/>
    </location>
</feature>
<reference evidence="2 3" key="1">
    <citation type="submission" date="2019-02" db="EMBL/GenBank/DDBJ databases">
        <title>Kribbella capetownensis sp. nov. and Kribbella speibonae sp. nov., isolated from soil.</title>
        <authorList>
            <person name="Curtis S.M."/>
            <person name="Norton I."/>
            <person name="Everest G.J."/>
            <person name="Meyers P.R."/>
        </authorList>
    </citation>
    <scope>NUCLEOTIDE SEQUENCE [LARGE SCALE GENOMIC DNA]</scope>
    <source>
        <strain evidence="2 3">NRRL B-24813</strain>
    </source>
</reference>
<evidence type="ECO:0000313" key="2">
    <source>
        <dbReference type="EMBL" id="TCC44774.1"/>
    </source>
</evidence>
<keyword evidence="3" id="KW-1185">Reference proteome</keyword>
<comment type="caution">
    <text evidence="2">The sequence shown here is derived from an EMBL/GenBank/DDBJ whole genome shotgun (WGS) entry which is preliminary data.</text>
</comment>
<keyword evidence="1" id="KW-0472">Membrane</keyword>
<keyword evidence="1" id="KW-0812">Transmembrane</keyword>
<evidence type="ECO:0000256" key="1">
    <source>
        <dbReference type="SAM" id="Phobius"/>
    </source>
</evidence>
<name>A0A4R0JGK9_9ACTN</name>
<accession>A0A4R0JGK9</accession>
<dbReference type="AlphaFoldDB" id="A0A4R0JGK9"/>
<protein>
    <submittedName>
        <fullName evidence="2">Uncharacterized protein</fullName>
    </submittedName>
</protein>
<feature type="transmembrane region" description="Helical" evidence="1">
    <location>
        <begin position="45"/>
        <end position="66"/>
    </location>
</feature>
<dbReference type="RefSeq" id="WP_131367535.1">
    <property type="nucleotide sequence ID" value="NZ_SJKB01000044.1"/>
</dbReference>
<proteinExistence type="predicted"/>
<evidence type="ECO:0000313" key="3">
    <source>
        <dbReference type="Proteomes" id="UP000291144"/>
    </source>
</evidence>
<dbReference type="EMBL" id="SJKB01000044">
    <property type="protein sequence ID" value="TCC44774.1"/>
    <property type="molecule type" value="Genomic_DNA"/>
</dbReference>